<accession>A0A176VLY1</accession>
<proteinExistence type="predicted"/>
<organism evidence="1 2">
    <name type="scientific">Marchantia polymorpha subsp. ruderalis</name>
    <dbReference type="NCBI Taxonomy" id="1480154"/>
    <lineage>
        <taxon>Eukaryota</taxon>
        <taxon>Viridiplantae</taxon>
        <taxon>Streptophyta</taxon>
        <taxon>Embryophyta</taxon>
        <taxon>Marchantiophyta</taxon>
        <taxon>Marchantiopsida</taxon>
        <taxon>Marchantiidae</taxon>
        <taxon>Marchantiales</taxon>
        <taxon>Marchantiaceae</taxon>
        <taxon>Marchantia</taxon>
    </lineage>
</organism>
<sequence>MAPIKKSEKVRKLVPLKVTYKELRPFRRKLNMAPIKKSEKVRKLVPLKVTYEELRPFRRKLSEFRLEFLLRNWNCVSVSICKEIVDKNKTEGEDLRGNPMLWTIEHWTKVLGRCAGSDGDLIFEKISVVLTRTEEFSYGTSKAHARGGLLKTSRVCMLEQIKYIGIYGGVMVWIPITDTT</sequence>
<protein>
    <submittedName>
        <fullName evidence="1">Uncharacterized protein</fullName>
    </submittedName>
</protein>
<evidence type="ECO:0000313" key="1">
    <source>
        <dbReference type="EMBL" id="OAE21890.1"/>
    </source>
</evidence>
<reference evidence="1" key="1">
    <citation type="submission" date="2016-03" db="EMBL/GenBank/DDBJ databases">
        <title>Mechanisms controlling the formation of the plant cell surface in tip-growing cells are functionally conserved among land plants.</title>
        <authorList>
            <person name="Honkanen S."/>
            <person name="Jones V.A."/>
            <person name="Morieri G."/>
            <person name="Champion C."/>
            <person name="Hetherington A.J."/>
            <person name="Kelly S."/>
            <person name="Saint-Marcoux D."/>
            <person name="Proust H."/>
            <person name="Prescott H."/>
            <person name="Dolan L."/>
        </authorList>
    </citation>
    <scope>NUCLEOTIDE SEQUENCE [LARGE SCALE GENOMIC DNA]</scope>
    <source>
        <tissue evidence="1">Whole gametophyte</tissue>
    </source>
</reference>
<dbReference type="AlphaFoldDB" id="A0A176VLY1"/>
<name>A0A176VLY1_MARPO</name>
<gene>
    <name evidence="1" type="ORF">AXG93_1998s1300</name>
</gene>
<dbReference type="Proteomes" id="UP000077202">
    <property type="component" value="Unassembled WGS sequence"/>
</dbReference>
<evidence type="ECO:0000313" key="2">
    <source>
        <dbReference type="Proteomes" id="UP000077202"/>
    </source>
</evidence>
<comment type="caution">
    <text evidence="1">The sequence shown here is derived from an EMBL/GenBank/DDBJ whole genome shotgun (WGS) entry which is preliminary data.</text>
</comment>
<dbReference type="EMBL" id="LVLJ01003327">
    <property type="protein sequence ID" value="OAE21890.1"/>
    <property type="molecule type" value="Genomic_DNA"/>
</dbReference>
<keyword evidence="2" id="KW-1185">Reference proteome</keyword>